<evidence type="ECO:0000313" key="2">
    <source>
        <dbReference type="Proteomes" id="UP000475117"/>
    </source>
</evidence>
<dbReference type="NCBIfam" id="TIGR02595">
    <property type="entry name" value="PEP_CTERM"/>
    <property type="match status" value="1"/>
</dbReference>
<accession>A0A6B3L375</accession>
<dbReference type="EMBL" id="CP066776">
    <property type="protein sequence ID" value="QQL45256.1"/>
    <property type="molecule type" value="Genomic_DNA"/>
</dbReference>
<dbReference type="GO" id="GO:0008237">
    <property type="term" value="F:metallopeptidase activity"/>
    <property type="evidence" value="ECO:0007669"/>
    <property type="project" value="InterPro"/>
</dbReference>
<dbReference type="RefSeq" id="WP_164363993.1">
    <property type="nucleotide sequence ID" value="NZ_CP066776.1"/>
</dbReference>
<keyword evidence="2" id="KW-1185">Reference proteome</keyword>
<dbReference type="AlphaFoldDB" id="A0A6B3L375"/>
<dbReference type="Proteomes" id="UP000475117">
    <property type="component" value="Chromosome"/>
</dbReference>
<dbReference type="Gene3D" id="3.40.390.10">
    <property type="entry name" value="Collagenase (Catalytic Domain)"/>
    <property type="match status" value="1"/>
</dbReference>
<protein>
    <submittedName>
        <fullName evidence="1">PEP-CTERM sorting domain-containing protein</fullName>
    </submittedName>
</protein>
<gene>
    <name evidence="1" type="ORF">G3M56_001315</name>
</gene>
<dbReference type="InterPro" id="IPR013424">
    <property type="entry name" value="Ice-binding_C"/>
</dbReference>
<organism evidence="1 2">
    <name type="scientific">Sulfuriroseicoccus oceanibius</name>
    <dbReference type="NCBI Taxonomy" id="2707525"/>
    <lineage>
        <taxon>Bacteria</taxon>
        <taxon>Pseudomonadati</taxon>
        <taxon>Verrucomicrobiota</taxon>
        <taxon>Verrucomicrobiia</taxon>
        <taxon>Verrucomicrobiales</taxon>
        <taxon>Verrucomicrobiaceae</taxon>
        <taxon>Sulfuriroseicoccus</taxon>
    </lineage>
</organism>
<dbReference type="SUPFAM" id="SSF55486">
    <property type="entry name" value="Metalloproteases ('zincins'), catalytic domain"/>
    <property type="match status" value="2"/>
</dbReference>
<name>A0A6B3L375_9BACT</name>
<sequence>MKLAHLLTLSSLALIQSTQAVTVVLDYTYDTNNFFGNAQAKASLEAAVAQYTSVIDQSFSAITPGGSNTWDAVFLDPSTGQERRVTDLVIPADTIVIYVGARDLNPVGSGTPGNPLARNLGRAGRGGFSASGTLEFNEAVLRGDSADKYALWGGVATFDINADWQLDHTSSAIGSEQSDFYTVAVHELGHLFGIAADNDAWNDHWTQGSTVGDPGQFTGVNALAAYNSDNGLTASFVPTVLASVEDPTNRHFLEGLESYLPGTTTLQEASLDPTILNGTRKHLTNVDIAALYDIGWRVPEPSTSIMLALSATTLILRRRRYGF</sequence>
<dbReference type="InterPro" id="IPR024079">
    <property type="entry name" value="MetalloPept_cat_dom_sf"/>
</dbReference>
<dbReference type="KEGG" id="soa:G3M56_001315"/>
<proteinExistence type="predicted"/>
<evidence type="ECO:0000313" key="1">
    <source>
        <dbReference type="EMBL" id="QQL45256.1"/>
    </source>
</evidence>
<reference evidence="1 2" key="1">
    <citation type="submission" date="2020-12" db="EMBL/GenBank/DDBJ databases">
        <title>Sulforoseuscoccus oceanibium gen. nov., sp. nov., a representative of the phylum Verrucomicrobia with special cytoplasmic membrane, and proposal of Sulforoseuscoccusaceae fam. nov.</title>
        <authorList>
            <person name="Xi F."/>
        </authorList>
    </citation>
    <scope>NUCLEOTIDE SEQUENCE [LARGE SCALE GENOMIC DNA]</scope>
    <source>
        <strain evidence="1 2">T37</strain>
    </source>
</reference>